<evidence type="ECO:0000313" key="3">
    <source>
        <dbReference type="Proteomes" id="UP000308730"/>
    </source>
</evidence>
<keyword evidence="3" id="KW-1185">Reference proteome</keyword>
<accession>A0A4S4M8Y7</accession>
<dbReference type="OrthoDB" id="3003645at2759"/>
<evidence type="ECO:0000313" key="2">
    <source>
        <dbReference type="EMBL" id="THH21844.1"/>
    </source>
</evidence>
<feature type="compositionally biased region" description="Polar residues" evidence="1">
    <location>
        <begin position="127"/>
        <end position="144"/>
    </location>
</feature>
<protein>
    <submittedName>
        <fullName evidence="2">Uncharacterized protein</fullName>
    </submittedName>
</protein>
<sequence length="245" mass="26455">MPTVPPIFHLPDVVLPGIADQIEIPDTSNGPTPDPDLDDVVLLPRLIRMNNEQPSLDQAPTHTNPEPRPHLSLAGLTLHSPSSIIGTPFDVSEPRFEYPFPETSPEPQFYQGSSFPAYSGHVSSFSPATMTSAPSSVPPSSNRPDNSKAYFPIHPKHQPRDPPVPPSLTKKRWSAGNMPSLQLKSARARSPTVSKAERGTTAGTTSEETQSRPGLIRKLTARSAREGGLKGDVAKTSGLPKRIKL</sequence>
<feature type="compositionally biased region" description="Basic and acidic residues" evidence="1">
    <location>
        <begin position="223"/>
        <end position="233"/>
    </location>
</feature>
<dbReference type="EMBL" id="SGPM01000429">
    <property type="protein sequence ID" value="THH21844.1"/>
    <property type="molecule type" value="Genomic_DNA"/>
</dbReference>
<dbReference type="AlphaFoldDB" id="A0A4S4M8Y7"/>
<feature type="compositionally biased region" description="Polar residues" evidence="1">
    <location>
        <begin position="53"/>
        <end position="64"/>
    </location>
</feature>
<dbReference type="Proteomes" id="UP000308730">
    <property type="component" value="Unassembled WGS sequence"/>
</dbReference>
<evidence type="ECO:0000256" key="1">
    <source>
        <dbReference type="SAM" id="MobiDB-lite"/>
    </source>
</evidence>
<proteinExistence type="predicted"/>
<feature type="region of interest" description="Disordered" evidence="1">
    <location>
        <begin position="53"/>
        <end position="74"/>
    </location>
</feature>
<gene>
    <name evidence="2" type="ORF">EUX98_g8276</name>
</gene>
<feature type="compositionally biased region" description="Polar residues" evidence="1">
    <location>
        <begin position="201"/>
        <end position="212"/>
    </location>
</feature>
<reference evidence="2 3" key="1">
    <citation type="submission" date="2019-02" db="EMBL/GenBank/DDBJ databases">
        <title>Genome sequencing of the rare red list fungi Antrodiella citrinella (Flaviporus citrinellus).</title>
        <authorList>
            <person name="Buettner E."/>
            <person name="Kellner H."/>
        </authorList>
    </citation>
    <scope>NUCLEOTIDE SEQUENCE [LARGE SCALE GENOMIC DNA]</scope>
    <source>
        <strain evidence="2 3">DSM 108506</strain>
    </source>
</reference>
<comment type="caution">
    <text evidence="2">The sequence shown here is derived from an EMBL/GenBank/DDBJ whole genome shotgun (WGS) entry which is preliminary data.</text>
</comment>
<organism evidence="2 3">
    <name type="scientific">Antrodiella citrinella</name>
    <dbReference type="NCBI Taxonomy" id="2447956"/>
    <lineage>
        <taxon>Eukaryota</taxon>
        <taxon>Fungi</taxon>
        <taxon>Dikarya</taxon>
        <taxon>Basidiomycota</taxon>
        <taxon>Agaricomycotina</taxon>
        <taxon>Agaricomycetes</taxon>
        <taxon>Polyporales</taxon>
        <taxon>Steccherinaceae</taxon>
        <taxon>Antrodiella</taxon>
    </lineage>
</organism>
<name>A0A4S4M8Y7_9APHY</name>
<feature type="region of interest" description="Disordered" evidence="1">
    <location>
        <begin position="127"/>
        <end position="245"/>
    </location>
</feature>